<feature type="region of interest" description="Disordered" evidence="1">
    <location>
        <begin position="266"/>
        <end position="287"/>
    </location>
</feature>
<feature type="compositionally biased region" description="Low complexity" evidence="1">
    <location>
        <begin position="1526"/>
        <end position="1546"/>
    </location>
</feature>
<dbReference type="PANTHER" id="PTHR35391:SF5">
    <property type="entry name" value="DUF6590 DOMAIN-CONTAINING PROTEIN"/>
    <property type="match status" value="1"/>
</dbReference>
<feature type="compositionally biased region" description="Polar residues" evidence="1">
    <location>
        <begin position="429"/>
        <end position="454"/>
    </location>
</feature>
<feature type="region of interest" description="Disordered" evidence="1">
    <location>
        <begin position="499"/>
        <end position="602"/>
    </location>
</feature>
<feature type="region of interest" description="Disordered" evidence="1">
    <location>
        <begin position="34"/>
        <end position="115"/>
    </location>
</feature>
<evidence type="ECO:0000313" key="4">
    <source>
        <dbReference type="Proteomes" id="UP000799537"/>
    </source>
</evidence>
<feature type="compositionally biased region" description="Basic and acidic residues" evidence="1">
    <location>
        <begin position="277"/>
        <end position="287"/>
    </location>
</feature>
<proteinExistence type="predicted"/>
<evidence type="ECO:0000313" key="3">
    <source>
        <dbReference type="EMBL" id="KAF2159660.1"/>
    </source>
</evidence>
<evidence type="ECO:0000259" key="2">
    <source>
        <dbReference type="Pfam" id="PF20233"/>
    </source>
</evidence>
<feature type="region of interest" description="Disordered" evidence="1">
    <location>
        <begin position="645"/>
        <end position="684"/>
    </location>
</feature>
<reference evidence="3" key="1">
    <citation type="journal article" date="2020" name="Stud. Mycol.">
        <title>101 Dothideomycetes genomes: a test case for predicting lifestyles and emergence of pathogens.</title>
        <authorList>
            <person name="Haridas S."/>
            <person name="Albert R."/>
            <person name="Binder M."/>
            <person name="Bloem J."/>
            <person name="Labutti K."/>
            <person name="Salamov A."/>
            <person name="Andreopoulos B."/>
            <person name="Baker S."/>
            <person name="Barry K."/>
            <person name="Bills G."/>
            <person name="Bluhm B."/>
            <person name="Cannon C."/>
            <person name="Castanera R."/>
            <person name="Culley D."/>
            <person name="Daum C."/>
            <person name="Ezra D."/>
            <person name="Gonzalez J."/>
            <person name="Henrissat B."/>
            <person name="Kuo A."/>
            <person name="Liang C."/>
            <person name="Lipzen A."/>
            <person name="Lutzoni F."/>
            <person name="Magnuson J."/>
            <person name="Mondo S."/>
            <person name="Nolan M."/>
            <person name="Ohm R."/>
            <person name="Pangilinan J."/>
            <person name="Park H.-J."/>
            <person name="Ramirez L."/>
            <person name="Alfaro M."/>
            <person name="Sun H."/>
            <person name="Tritt A."/>
            <person name="Yoshinaga Y."/>
            <person name="Zwiers L.-H."/>
            <person name="Turgeon B."/>
            <person name="Goodwin S."/>
            <person name="Spatafora J."/>
            <person name="Crous P."/>
            <person name="Grigoriev I."/>
        </authorList>
    </citation>
    <scope>NUCLEOTIDE SEQUENCE</scope>
    <source>
        <strain evidence="3">ATCC 36951</strain>
    </source>
</reference>
<sequence length="1555" mass="171917">MAQPGGQPRWTHDPTRNLYFYHDQHTDELVYQDGNRLPAPRRSLSATPRTGGGSSGAQPLPYSQNGSGSYPQDAHSVDVARRQQHPTQATLDAQPTHGLHGPTINVSTARPSSRTFDRGGVQMVVAEDPQTRVRTTFGTSPASRITDPQLYNAGVRATRMLYGTGEGEAEHLYSNYRMRQRDFFCFGRVFLLLWVEPAGESGTLITSVEPSDQAFSNGAFNERVYSKVRRFVVVREGQSYCSALPIATYGGRGVSKPGVKKSEHAIIHSGRDAPQPKTHERPQRGEDSIRPIPIRVVPDNREEALEPMSRLDFGKVHTIQHNIKVRPFGMVHPDSKTALYEQFQNVWSNTATIVPASEDQSSQASASSSSGRKARAPPSTADGSLKGRSGNTTVVEERDESEEDDDDEEEDESDEEEAAISPRSDYGRASSSLPRQFQSGYVPSATQAQQRTVASSSGTSQSESSARMQWARDCATRLVHQGYSREQAFQWLVSQIQKQGRSQQAADAEVRALLSGKAPHPPSPQSGSLGREHTSSFLRTAPRTQHPDIDSSTSSLGDQSLEPPGLSERIQNHRHETTRSPRAEPVDHEKNSEYQSKGDTHGTQLELDEGQFKSDIHRVQLELQRPPSSLETGLDSTTLAQKVETKSIHAVQTDSGYASMDRQNKNPAQSGKDDESDRGTAYSGESAIPLVGNARTRSIEAFAIEIIDRLSGNPWVPSHQREDVERLLRDSLKVYTQDVREQGPDEKVVNGARFISQQRPRIASLIVVGRSGTRISDSDGRGPSQSAYSLRENMNKWLSQASTDVDPNTIPPVEPGDVSNLGEDENLERFIDESRPSLIGHPAFESLLTDVRAILQPFLAPGLGNITQCLKDAIDESATQADFRLQWDPVAFWKMNYPETHDIDIMNVLVVIHASEGRHQALTCAEYLKQTWPQSCATTVPLFRSLVRILAAQGRAVQSVDGITIEATTTSGQLHLNVFAKASDLIRIGEQLAWLGAACRATDTPSDPIYSQAVIGSVHDDTHTTPMFDIRYEDKVRSQFDVPTRDESQPGLEIPFDIMASLGETDEVAMFDGRLLLKGHSTLFVAVKKVDRSVIWHFEKLDDADANPYDAALSIETDEKLDLTCITDCRHFVGWTEEVSVNFATKDAHYDISPTSIGLEGSSLAFTSFSISASKYLGISANFIRGKREALFLSGPSTYKLKMDNLQREFMMIYDDQTQKVWLLKADRVLLHLLRCRISTRHHDSQHFVLDDFNYASESPEENVASILKDEAFVSRKLDEEVSTPYVESELIDGVLKVKEVRRFTPYTVRDEILDLYGTFQKIVAMQGKISSDPKINIPSSPKPVLQGWSFDNVAQGLDRLMPRALNVESHAQAWMSLRDILLTPVLFGGGFGEILRPARPTQLCPGWTVMPGGSDYMAASTHSLRQIFRDHGAHRGGHVQLALGLSWHQSQLPFGACSCAVQKRSRRCDRLQDLYDRSVLSKAKSPSRDIFDTFPMAAFIFGRTSGLKRFLPSKVSFDSSAGANSDSAVGASLSSSDQSDESQVQPQELAPVAA</sequence>
<accession>A0A6A6C0H4</accession>
<dbReference type="EMBL" id="ML993634">
    <property type="protein sequence ID" value="KAF2159660.1"/>
    <property type="molecule type" value="Genomic_DNA"/>
</dbReference>
<dbReference type="Proteomes" id="UP000799537">
    <property type="component" value="Unassembled WGS sequence"/>
</dbReference>
<feature type="domain" description="DUF6590" evidence="2">
    <location>
        <begin position="181"/>
        <end position="340"/>
    </location>
</feature>
<feature type="region of interest" description="Disordered" evidence="1">
    <location>
        <begin position="354"/>
        <end position="466"/>
    </location>
</feature>
<feature type="region of interest" description="Disordered" evidence="1">
    <location>
        <begin position="1519"/>
        <end position="1555"/>
    </location>
</feature>
<gene>
    <name evidence="3" type="ORF">M409DRAFT_29827</name>
</gene>
<feature type="compositionally biased region" description="Polar residues" evidence="1">
    <location>
        <begin position="61"/>
        <end position="70"/>
    </location>
</feature>
<dbReference type="PANTHER" id="PTHR35391">
    <property type="entry name" value="C2H2-TYPE DOMAIN-CONTAINING PROTEIN-RELATED"/>
    <property type="match status" value="1"/>
</dbReference>
<protein>
    <recommendedName>
        <fullName evidence="2">DUF6590 domain-containing protein</fullName>
    </recommendedName>
</protein>
<dbReference type="InterPro" id="IPR046497">
    <property type="entry name" value="DUF6590"/>
</dbReference>
<name>A0A6A6C0H4_ZASCE</name>
<dbReference type="Pfam" id="PF20233">
    <property type="entry name" value="DUF6590"/>
    <property type="match status" value="1"/>
</dbReference>
<dbReference type="GeneID" id="54562917"/>
<feature type="compositionally biased region" description="Low complexity" evidence="1">
    <location>
        <begin position="360"/>
        <end position="370"/>
    </location>
</feature>
<feature type="compositionally biased region" description="Basic and acidic residues" evidence="1">
    <location>
        <begin position="570"/>
        <end position="600"/>
    </location>
</feature>
<feature type="compositionally biased region" description="Polar residues" evidence="1">
    <location>
        <begin position="104"/>
        <end position="114"/>
    </location>
</feature>
<feature type="region of interest" description="Disordered" evidence="1">
    <location>
        <begin position="802"/>
        <end position="821"/>
    </location>
</feature>
<feature type="compositionally biased region" description="Acidic residues" evidence="1">
    <location>
        <begin position="397"/>
        <end position="418"/>
    </location>
</feature>
<dbReference type="RefSeq" id="XP_033660549.1">
    <property type="nucleotide sequence ID" value="XM_033809645.1"/>
</dbReference>
<feature type="compositionally biased region" description="Low complexity" evidence="1">
    <location>
        <begin position="455"/>
        <end position="465"/>
    </location>
</feature>
<organism evidence="3 4">
    <name type="scientific">Zasmidium cellare ATCC 36951</name>
    <dbReference type="NCBI Taxonomy" id="1080233"/>
    <lineage>
        <taxon>Eukaryota</taxon>
        <taxon>Fungi</taxon>
        <taxon>Dikarya</taxon>
        <taxon>Ascomycota</taxon>
        <taxon>Pezizomycotina</taxon>
        <taxon>Dothideomycetes</taxon>
        <taxon>Dothideomycetidae</taxon>
        <taxon>Mycosphaerellales</taxon>
        <taxon>Mycosphaerellaceae</taxon>
        <taxon>Zasmidium</taxon>
    </lineage>
</organism>
<keyword evidence="4" id="KW-1185">Reference proteome</keyword>
<dbReference type="OrthoDB" id="3650189at2759"/>
<evidence type="ECO:0000256" key="1">
    <source>
        <dbReference type="SAM" id="MobiDB-lite"/>
    </source>
</evidence>